<dbReference type="GO" id="GO:0003677">
    <property type="term" value="F:DNA binding"/>
    <property type="evidence" value="ECO:0007669"/>
    <property type="project" value="InterPro"/>
</dbReference>
<dbReference type="RefSeq" id="WP_075972907.1">
    <property type="nucleotide sequence ID" value="NZ_MKQR01000002.1"/>
</dbReference>
<evidence type="ECO:0000313" key="2">
    <source>
        <dbReference type="EMBL" id="OLR95466.1"/>
    </source>
</evidence>
<organism evidence="2 3">
    <name type="scientific">Actinokineospora bangkokensis</name>
    <dbReference type="NCBI Taxonomy" id="1193682"/>
    <lineage>
        <taxon>Bacteria</taxon>
        <taxon>Bacillati</taxon>
        <taxon>Actinomycetota</taxon>
        <taxon>Actinomycetes</taxon>
        <taxon>Pseudonocardiales</taxon>
        <taxon>Pseudonocardiaceae</taxon>
        <taxon>Actinokineospora</taxon>
    </lineage>
</organism>
<evidence type="ECO:0000313" key="3">
    <source>
        <dbReference type="Proteomes" id="UP000186040"/>
    </source>
</evidence>
<dbReference type="Pfam" id="PF19054">
    <property type="entry name" value="DUF5753"/>
    <property type="match status" value="1"/>
</dbReference>
<dbReference type="InterPro" id="IPR043917">
    <property type="entry name" value="DUF5753"/>
</dbReference>
<dbReference type="Gene3D" id="1.10.260.40">
    <property type="entry name" value="lambda repressor-like DNA-binding domains"/>
    <property type="match status" value="1"/>
</dbReference>
<protein>
    <recommendedName>
        <fullName evidence="1">HTH cro/C1-type domain-containing protein</fullName>
    </recommendedName>
</protein>
<accession>A0A1Q9LTV6</accession>
<dbReference type="Proteomes" id="UP000186040">
    <property type="component" value="Unassembled WGS sequence"/>
</dbReference>
<sequence length="279" mass="31293">MQDNAARRALARRIQAARQAGSMTQAELAEHLGCTQSKVQKIEAAKVGVKAEELRLMLRVLATPDAEAKEMVLLAERLSERRMRSGLQETDEFALLVDLESTAETILSWHTERIPGPLQSERYMLKQFEVAWRGGVTQSAVTERFRRRQARREIFTTADPPAYRAVLSPSCLQRLPGGRTRGLVLDQVEHLLSMVAAHPNLDLRVLPYEAPLSHVHSGFTLLDFRGGDPESFAYIELPGDARTITSTAKLNAYRTEWQRIAEAALDREASADFLRAMVD</sequence>
<dbReference type="SMART" id="SM00530">
    <property type="entry name" value="HTH_XRE"/>
    <property type="match status" value="1"/>
</dbReference>
<keyword evidence="3" id="KW-1185">Reference proteome</keyword>
<dbReference type="EMBL" id="MKQR01000002">
    <property type="protein sequence ID" value="OLR95466.1"/>
    <property type="molecule type" value="Genomic_DNA"/>
</dbReference>
<dbReference type="InterPro" id="IPR010982">
    <property type="entry name" value="Lambda_DNA-bd_dom_sf"/>
</dbReference>
<reference evidence="2 3" key="1">
    <citation type="submission" date="2016-10" db="EMBL/GenBank/DDBJ databases">
        <title>The Draft Genome Sequence of Actinokineospora bangkokensis 44EHWT reveals the biosynthetic pathway of antifungal compounds Thailandins with unusual extender unit butylmalonyl-CoA.</title>
        <authorList>
            <person name="Greule A."/>
            <person name="Intra B."/>
            <person name="Flemming S."/>
            <person name="Rommel M.G."/>
            <person name="Panbangred W."/>
            <person name="Bechthold A."/>
        </authorList>
    </citation>
    <scope>NUCLEOTIDE SEQUENCE [LARGE SCALE GENOMIC DNA]</scope>
    <source>
        <strain evidence="2 3">44EHW</strain>
    </source>
</reference>
<comment type="caution">
    <text evidence="2">The sequence shown here is derived from an EMBL/GenBank/DDBJ whole genome shotgun (WGS) entry which is preliminary data.</text>
</comment>
<dbReference type="AlphaFoldDB" id="A0A1Q9LTV6"/>
<gene>
    <name evidence="2" type="ORF">BJP25_06925</name>
</gene>
<name>A0A1Q9LTV6_9PSEU</name>
<dbReference type="STRING" id="1193682.BJP25_06925"/>
<proteinExistence type="predicted"/>
<dbReference type="PROSITE" id="PS50943">
    <property type="entry name" value="HTH_CROC1"/>
    <property type="match status" value="1"/>
</dbReference>
<dbReference type="InterPro" id="IPR001387">
    <property type="entry name" value="Cro/C1-type_HTH"/>
</dbReference>
<dbReference type="Pfam" id="PF13560">
    <property type="entry name" value="HTH_31"/>
    <property type="match status" value="1"/>
</dbReference>
<dbReference type="OrthoDB" id="3634701at2"/>
<dbReference type="CDD" id="cd00093">
    <property type="entry name" value="HTH_XRE"/>
    <property type="match status" value="1"/>
</dbReference>
<dbReference type="SUPFAM" id="SSF47413">
    <property type="entry name" value="lambda repressor-like DNA-binding domains"/>
    <property type="match status" value="1"/>
</dbReference>
<feature type="domain" description="HTH cro/C1-type" evidence="1">
    <location>
        <begin position="14"/>
        <end position="68"/>
    </location>
</feature>
<evidence type="ECO:0000259" key="1">
    <source>
        <dbReference type="PROSITE" id="PS50943"/>
    </source>
</evidence>